<dbReference type="InterPro" id="IPR036271">
    <property type="entry name" value="Tet_transcr_reg_TetR-rel_C_sf"/>
</dbReference>
<dbReference type="PROSITE" id="PS50977">
    <property type="entry name" value="HTH_TETR_2"/>
    <property type="match status" value="1"/>
</dbReference>
<dbReference type="EMBL" id="JBHSFW010000004">
    <property type="protein sequence ID" value="MFC4618954.1"/>
    <property type="molecule type" value="Genomic_DNA"/>
</dbReference>
<dbReference type="Proteomes" id="UP001596022">
    <property type="component" value="Unassembled WGS sequence"/>
</dbReference>
<accession>A0ABV9GMZ2</accession>
<dbReference type="InterPro" id="IPR009057">
    <property type="entry name" value="Homeodomain-like_sf"/>
</dbReference>
<keyword evidence="2 4" id="KW-0238">DNA-binding</keyword>
<feature type="region of interest" description="Disordered" evidence="5">
    <location>
        <begin position="1"/>
        <end position="26"/>
    </location>
</feature>
<keyword evidence="3" id="KW-0804">Transcription</keyword>
<dbReference type="Gene3D" id="1.10.10.60">
    <property type="entry name" value="Homeodomain-like"/>
    <property type="match status" value="1"/>
</dbReference>
<name>A0ABV9GMZ2_9BACL</name>
<dbReference type="Pfam" id="PF00440">
    <property type="entry name" value="TetR_N"/>
    <property type="match status" value="1"/>
</dbReference>
<evidence type="ECO:0000313" key="7">
    <source>
        <dbReference type="EMBL" id="MFC4618954.1"/>
    </source>
</evidence>
<dbReference type="Gene3D" id="1.10.357.10">
    <property type="entry name" value="Tetracycline Repressor, domain 2"/>
    <property type="match status" value="1"/>
</dbReference>
<dbReference type="InterPro" id="IPR050109">
    <property type="entry name" value="HTH-type_TetR-like_transc_reg"/>
</dbReference>
<evidence type="ECO:0000256" key="4">
    <source>
        <dbReference type="PROSITE-ProRule" id="PRU00335"/>
    </source>
</evidence>
<dbReference type="PANTHER" id="PTHR30055:SF148">
    <property type="entry name" value="TETR-FAMILY TRANSCRIPTIONAL REGULATOR"/>
    <property type="match status" value="1"/>
</dbReference>
<proteinExistence type="predicted"/>
<evidence type="ECO:0000256" key="1">
    <source>
        <dbReference type="ARBA" id="ARBA00023015"/>
    </source>
</evidence>
<evidence type="ECO:0000313" key="8">
    <source>
        <dbReference type="Proteomes" id="UP001596022"/>
    </source>
</evidence>
<evidence type="ECO:0000256" key="3">
    <source>
        <dbReference type="ARBA" id="ARBA00023163"/>
    </source>
</evidence>
<gene>
    <name evidence="7" type="ORF">ACFO4N_09460</name>
</gene>
<dbReference type="RefSeq" id="WP_376846053.1">
    <property type="nucleotide sequence ID" value="NZ_JBHSFW010000004.1"/>
</dbReference>
<dbReference type="SUPFAM" id="SSF46689">
    <property type="entry name" value="Homeodomain-like"/>
    <property type="match status" value="1"/>
</dbReference>
<protein>
    <submittedName>
        <fullName evidence="7">TetR/AcrR family transcriptional regulator</fullName>
    </submittedName>
</protein>
<dbReference type="InterPro" id="IPR011075">
    <property type="entry name" value="TetR_C"/>
</dbReference>
<keyword evidence="8" id="KW-1185">Reference proteome</keyword>
<keyword evidence="1" id="KW-0805">Transcription regulation</keyword>
<sequence>MVQKKQNKDRRTDSSTNEGKKTRRRGSDLEDAILQATLDELADVGYARLTIEGVADRARTGKAAVYRRWSNRAELVLDAIRKQGPLLGEEVPDTGDLREDILVLLNRFAHRLQKIGADTLNGLFTEYVGHISVNESTTVRERSAKMMMTILKRAAERGEVELDRITPRIATLPNDLIRHELLITREPISDQVIVEIVDDIFLPLITRP</sequence>
<evidence type="ECO:0000256" key="5">
    <source>
        <dbReference type="SAM" id="MobiDB-lite"/>
    </source>
</evidence>
<dbReference type="InterPro" id="IPR001647">
    <property type="entry name" value="HTH_TetR"/>
</dbReference>
<comment type="caution">
    <text evidence="7">The sequence shown here is derived from an EMBL/GenBank/DDBJ whole genome shotgun (WGS) entry which is preliminary data.</text>
</comment>
<dbReference type="SUPFAM" id="SSF48498">
    <property type="entry name" value="Tetracyclin repressor-like, C-terminal domain"/>
    <property type="match status" value="1"/>
</dbReference>
<feature type="DNA-binding region" description="H-T-H motif" evidence="4">
    <location>
        <begin position="50"/>
        <end position="69"/>
    </location>
</feature>
<dbReference type="PANTHER" id="PTHR30055">
    <property type="entry name" value="HTH-TYPE TRANSCRIPTIONAL REGULATOR RUTR"/>
    <property type="match status" value="1"/>
</dbReference>
<feature type="domain" description="HTH tetR-type" evidence="6">
    <location>
        <begin position="27"/>
        <end position="87"/>
    </location>
</feature>
<evidence type="ECO:0000256" key="2">
    <source>
        <dbReference type="ARBA" id="ARBA00023125"/>
    </source>
</evidence>
<reference evidence="8" key="1">
    <citation type="journal article" date="2019" name="Int. J. Syst. Evol. Microbiol.">
        <title>The Global Catalogue of Microorganisms (GCM) 10K type strain sequencing project: providing services to taxonomists for standard genome sequencing and annotation.</title>
        <authorList>
            <consortium name="The Broad Institute Genomics Platform"/>
            <consortium name="The Broad Institute Genome Sequencing Center for Infectious Disease"/>
            <person name="Wu L."/>
            <person name="Ma J."/>
        </authorList>
    </citation>
    <scope>NUCLEOTIDE SEQUENCE [LARGE SCALE GENOMIC DNA]</scope>
    <source>
        <strain evidence="8">CGMCC 1.16306</strain>
    </source>
</reference>
<organism evidence="7 8">
    <name type="scientific">Camelliibacillus cellulosilyticus</name>
    <dbReference type="NCBI Taxonomy" id="2174486"/>
    <lineage>
        <taxon>Bacteria</taxon>
        <taxon>Bacillati</taxon>
        <taxon>Bacillota</taxon>
        <taxon>Bacilli</taxon>
        <taxon>Bacillales</taxon>
        <taxon>Sporolactobacillaceae</taxon>
        <taxon>Camelliibacillus</taxon>
    </lineage>
</organism>
<evidence type="ECO:0000259" key="6">
    <source>
        <dbReference type="PROSITE" id="PS50977"/>
    </source>
</evidence>
<dbReference type="Pfam" id="PF16859">
    <property type="entry name" value="TetR_C_11"/>
    <property type="match status" value="1"/>
</dbReference>